<name>A0ABW5QY67_9BACL</name>
<evidence type="ECO:0000313" key="6">
    <source>
        <dbReference type="EMBL" id="MFD2661381.1"/>
    </source>
</evidence>
<dbReference type="Gene3D" id="1.10.357.10">
    <property type="entry name" value="Tetracycline Repressor, domain 2"/>
    <property type="match status" value="1"/>
</dbReference>
<sequence>MQEKRESAKERILRVADELFYREGVRAVGIDRIIMESGVAKASFYRNFPTKDDLVVAYLELHRQRSLGHIEHARQQHPESVPEQLRYLMEYVGERMKRPGYRGCALMNTAVEFPEPGHLCHAKALESRKDVWDRVAEMTKEAGFPDYRELTEQLRMLWSGAVMVAYINHAEFKPEMFSEAAKKLIDGQLALLS</sequence>
<dbReference type="PROSITE" id="PS50977">
    <property type="entry name" value="HTH_TETR_2"/>
    <property type="match status" value="1"/>
</dbReference>
<dbReference type="PRINTS" id="PR00455">
    <property type="entry name" value="HTHTETR"/>
</dbReference>
<accession>A0ABW5QY67</accession>
<evidence type="ECO:0000256" key="3">
    <source>
        <dbReference type="ARBA" id="ARBA00023163"/>
    </source>
</evidence>
<gene>
    <name evidence="6" type="ORF">ACFSW5_14095</name>
</gene>
<feature type="DNA-binding region" description="H-T-H motif" evidence="4">
    <location>
        <begin position="29"/>
        <end position="48"/>
    </location>
</feature>
<keyword evidence="2 4" id="KW-0238">DNA-binding</keyword>
<comment type="caution">
    <text evidence="6">The sequence shown here is derived from an EMBL/GenBank/DDBJ whole genome shotgun (WGS) entry which is preliminary data.</text>
</comment>
<dbReference type="Proteomes" id="UP001597493">
    <property type="component" value="Unassembled WGS sequence"/>
</dbReference>
<evidence type="ECO:0000256" key="2">
    <source>
        <dbReference type="ARBA" id="ARBA00023125"/>
    </source>
</evidence>
<dbReference type="PANTHER" id="PTHR47506:SF1">
    <property type="entry name" value="HTH-TYPE TRANSCRIPTIONAL REGULATOR YJDC"/>
    <property type="match status" value="1"/>
</dbReference>
<dbReference type="SUPFAM" id="SSF46689">
    <property type="entry name" value="Homeodomain-like"/>
    <property type="match status" value="1"/>
</dbReference>
<keyword evidence="7" id="KW-1185">Reference proteome</keyword>
<keyword evidence="1" id="KW-0805">Transcription regulation</keyword>
<evidence type="ECO:0000313" key="7">
    <source>
        <dbReference type="Proteomes" id="UP001597493"/>
    </source>
</evidence>
<dbReference type="RefSeq" id="WP_379274150.1">
    <property type="nucleotide sequence ID" value="NZ_JBHUGT010000019.1"/>
</dbReference>
<dbReference type="InterPro" id="IPR001647">
    <property type="entry name" value="HTH_TetR"/>
</dbReference>
<dbReference type="InterPro" id="IPR009057">
    <property type="entry name" value="Homeodomain-like_sf"/>
</dbReference>
<dbReference type="Pfam" id="PF00440">
    <property type="entry name" value="TetR_N"/>
    <property type="match status" value="1"/>
</dbReference>
<reference evidence="7" key="1">
    <citation type="journal article" date="2019" name="Int. J. Syst. Evol. Microbiol.">
        <title>The Global Catalogue of Microorganisms (GCM) 10K type strain sequencing project: providing services to taxonomists for standard genome sequencing and annotation.</title>
        <authorList>
            <consortium name="The Broad Institute Genomics Platform"/>
            <consortium name="The Broad Institute Genome Sequencing Center for Infectious Disease"/>
            <person name="Wu L."/>
            <person name="Ma J."/>
        </authorList>
    </citation>
    <scope>NUCLEOTIDE SEQUENCE [LARGE SCALE GENOMIC DNA]</scope>
    <source>
        <strain evidence="7">TISTR 1827</strain>
    </source>
</reference>
<evidence type="ECO:0000256" key="4">
    <source>
        <dbReference type="PROSITE-ProRule" id="PRU00335"/>
    </source>
</evidence>
<dbReference type="PANTHER" id="PTHR47506">
    <property type="entry name" value="TRANSCRIPTIONAL REGULATORY PROTEIN"/>
    <property type="match status" value="1"/>
</dbReference>
<protein>
    <submittedName>
        <fullName evidence="6">TetR/AcrR family transcriptional regulator</fullName>
    </submittedName>
</protein>
<proteinExistence type="predicted"/>
<dbReference type="EMBL" id="JBHUMY010000013">
    <property type="protein sequence ID" value="MFD2661381.1"/>
    <property type="molecule type" value="Genomic_DNA"/>
</dbReference>
<evidence type="ECO:0000259" key="5">
    <source>
        <dbReference type="PROSITE" id="PS50977"/>
    </source>
</evidence>
<organism evidence="6 7">
    <name type="scientific">Paenibacillus thailandensis</name>
    <dbReference type="NCBI Taxonomy" id="393250"/>
    <lineage>
        <taxon>Bacteria</taxon>
        <taxon>Bacillati</taxon>
        <taxon>Bacillota</taxon>
        <taxon>Bacilli</taxon>
        <taxon>Bacillales</taxon>
        <taxon>Paenibacillaceae</taxon>
        <taxon>Paenibacillus</taxon>
    </lineage>
</organism>
<keyword evidence="3" id="KW-0804">Transcription</keyword>
<dbReference type="InterPro" id="IPR036271">
    <property type="entry name" value="Tet_transcr_reg_TetR-rel_C_sf"/>
</dbReference>
<dbReference type="SUPFAM" id="SSF48498">
    <property type="entry name" value="Tetracyclin repressor-like, C-terminal domain"/>
    <property type="match status" value="1"/>
</dbReference>
<evidence type="ECO:0000256" key="1">
    <source>
        <dbReference type="ARBA" id="ARBA00023015"/>
    </source>
</evidence>
<feature type="domain" description="HTH tetR-type" evidence="5">
    <location>
        <begin position="6"/>
        <end position="66"/>
    </location>
</feature>